<comment type="caution">
    <text evidence="1">The sequence shown here is derived from an EMBL/GenBank/DDBJ whole genome shotgun (WGS) entry which is preliminary data.</text>
</comment>
<gene>
    <name evidence="1" type="ORF">ENS31_12615</name>
</gene>
<organism evidence="1">
    <name type="scientific">Ignavibacterium album</name>
    <dbReference type="NCBI Taxonomy" id="591197"/>
    <lineage>
        <taxon>Bacteria</taxon>
        <taxon>Pseudomonadati</taxon>
        <taxon>Ignavibacteriota</taxon>
        <taxon>Ignavibacteria</taxon>
        <taxon>Ignavibacteriales</taxon>
        <taxon>Ignavibacteriaceae</taxon>
        <taxon>Ignavibacterium</taxon>
    </lineage>
</organism>
<evidence type="ECO:0000313" key="1">
    <source>
        <dbReference type="EMBL" id="HFI92351.1"/>
    </source>
</evidence>
<reference evidence="1" key="1">
    <citation type="journal article" date="2020" name="mSystems">
        <title>Genome- and Community-Level Interaction Insights into Carbon Utilization and Element Cycling Functions of Hydrothermarchaeota in Hydrothermal Sediment.</title>
        <authorList>
            <person name="Zhou Z."/>
            <person name="Liu Y."/>
            <person name="Xu W."/>
            <person name="Pan J."/>
            <person name="Luo Z.H."/>
            <person name="Li M."/>
        </authorList>
    </citation>
    <scope>NUCLEOTIDE SEQUENCE [LARGE SCALE GENOMIC DNA]</scope>
    <source>
        <strain evidence="1">SpSt-479</strain>
    </source>
</reference>
<dbReference type="SUPFAM" id="SSF53335">
    <property type="entry name" value="S-adenosyl-L-methionine-dependent methyltransferases"/>
    <property type="match status" value="1"/>
</dbReference>
<sequence length="221" mass="25857">MSLTIKQKINSVKYFLTHPEALKMILSFKESGYLYEVGWFRSLEEKKPVDKDGNPIPWFTYPAIDFLKDRLNKDMVVFEYGSGNSTLFFAERVKEIISVETNREWYNKIKSNLKSNCKLIFYDNKSADYKYSETIKQFSRKFDLIIVDALDRNEVIKMALENINQSGVLILDNSNVEDYKIGIEYLMAKGFKKLDFWGIQAAYINRTCTTIFYKPDNCLGI</sequence>
<dbReference type="EMBL" id="DSUJ01000011">
    <property type="protein sequence ID" value="HFI92351.1"/>
    <property type="molecule type" value="Genomic_DNA"/>
</dbReference>
<dbReference type="GO" id="GO:0008168">
    <property type="term" value="F:methyltransferase activity"/>
    <property type="evidence" value="ECO:0007669"/>
    <property type="project" value="UniProtKB-KW"/>
</dbReference>
<dbReference type="InterPro" id="IPR029063">
    <property type="entry name" value="SAM-dependent_MTases_sf"/>
</dbReference>
<dbReference type="GO" id="GO:0032259">
    <property type="term" value="P:methylation"/>
    <property type="evidence" value="ECO:0007669"/>
    <property type="project" value="UniProtKB-KW"/>
</dbReference>
<accession>A0A7V2ZLT9</accession>
<proteinExistence type="predicted"/>
<protein>
    <submittedName>
        <fullName evidence="1">FkbM family methyltransferase</fullName>
    </submittedName>
</protein>
<name>A0A7V2ZLT9_9BACT</name>
<dbReference type="Gene3D" id="3.40.50.150">
    <property type="entry name" value="Vaccinia Virus protein VP39"/>
    <property type="match status" value="1"/>
</dbReference>
<dbReference type="AlphaFoldDB" id="A0A7V2ZLT9"/>
<keyword evidence="1" id="KW-0808">Transferase</keyword>
<keyword evidence="1" id="KW-0489">Methyltransferase</keyword>